<feature type="region of interest" description="Disordered" evidence="13">
    <location>
        <begin position="75"/>
        <end position="184"/>
    </location>
</feature>
<evidence type="ECO:0000256" key="3">
    <source>
        <dbReference type="ARBA" id="ARBA00004496"/>
    </source>
</evidence>
<evidence type="ECO:0000256" key="11">
    <source>
        <dbReference type="ARBA" id="ARBA00023136"/>
    </source>
</evidence>
<evidence type="ECO:0000256" key="13">
    <source>
        <dbReference type="SAM" id="MobiDB-lite"/>
    </source>
</evidence>
<dbReference type="GO" id="GO:0005634">
    <property type="term" value="C:nucleus"/>
    <property type="evidence" value="ECO:0007669"/>
    <property type="project" value="TreeGrafter"/>
</dbReference>
<evidence type="ECO:0000256" key="12">
    <source>
        <dbReference type="PROSITE-ProRule" id="PRU00104"/>
    </source>
</evidence>
<dbReference type="GO" id="GO:0006511">
    <property type="term" value="P:ubiquitin-dependent protein catabolic process"/>
    <property type="evidence" value="ECO:0007669"/>
    <property type="project" value="TreeGrafter"/>
</dbReference>
<dbReference type="GO" id="GO:0061025">
    <property type="term" value="P:membrane fusion"/>
    <property type="evidence" value="ECO:0007669"/>
    <property type="project" value="TreeGrafter"/>
</dbReference>
<comment type="catalytic activity">
    <reaction evidence="1">
        <text>S-ubiquitinyl-[E2 ubiquitin-conjugating enzyme]-L-cysteine + [acceptor protein]-L-lysine = [E2 ubiquitin-conjugating enzyme]-L-cysteine + N(6)-ubiquitinyl-[acceptor protein]-L-lysine.</text>
        <dbReference type="EC" id="2.3.2.26"/>
    </reaction>
</comment>
<keyword evidence="10" id="KW-0040">ANK repeat</keyword>
<name>A0A9W7T7Q9_TRIRA</name>
<reference evidence="15" key="1">
    <citation type="submission" date="2021-02" db="EMBL/GenBank/DDBJ databases">
        <title>Comparative genomics reveals that relaxation of natural selection precedes convergent phenotypic evolution of cavefish.</title>
        <authorList>
            <person name="Peng Z."/>
        </authorList>
    </citation>
    <scope>NUCLEOTIDE SEQUENCE</scope>
    <source>
        <tissue evidence="15">Muscle</tissue>
    </source>
</reference>
<dbReference type="AlphaFoldDB" id="A0A9W7T7Q9"/>
<dbReference type="PANTHER" id="PTHR11254">
    <property type="entry name" value="HECT DOMAIN UBIQUITIN-PROTEIN LIGASE"/>
    <property type="match status" value="1"/>
</dbReference>
<dbReference type="PROSITE" id="PS50237">
    <property type="entry name" value="HECT"/>
    <property type="match status" value="1"/>
</dbReference>
<evidence type="ECO:0000256" key="5">
    <source>
        <dbReference type="ARBA" id="ARBA00012485"/>
    </source>
</evidence>
<keyword evidence="8" id="KW-0677">Repeat</keyword>
<comment type="pathway">
    <text evidence="4">Protein modification; protein ubiquitination.</text>
</comment>
<feature type="active site" description="Glycyl thioester intermediate" evidence="12">
    <location>
        <position position="535"/>
    </location>
</feature>
<keyword evidence="6" id="KW-0963">Cytoplasm</keyword>
<evidence type="ECO:0000256" key="9">
    <source>
        <dbReference type="ARBA" id="ARBA00022786"/>
    </source>
</evidence>
<dbReference type="GO" id="GO:0000139">
    <property type="term" value="C:Golgi membrane"/>
    <property type="evidence" value="ECO:0007669"/>
    <property type="project" value="TreeGrafter"/>
</dbReference>
<dbReference type="GO" id="GO:0000209">
    <property type="term" value="P:protein polyubiquitination"/>
    <property type="evidence" value="ECO:0007669"/>
    <property type="project" value="TreeGrafter"/>
</dbReference>
<evidence type="ECO:0000256" key="10">
    <source>
        <dbReference type="ARBA" id="ARBA00023043"/>
    </source>
</evidence>
<evidence type="ECO:0000259" key="14">
    <source>
        <dbReference type="PROSITE" id="PS50237"/>
    </source>
</evidence>
<keyword evidence="9 12" id="KW-0833">Ubl conjugation pathway</keyword>
<evidence type="ECO:0000256" key="4">
    <source>
        <dbReference type="ARBA" id="ARBA00004906"/>
    </source>
</evidence>
<keyword evidence="11" id="KW-0472">Membrane</keyword>
<evidence type="ECO:0000313" key="15">
    <source>
        <dbReference type="EMBL" id="KAI7791801.1"/>
    </source>
</evidence>
<dbReference type="EC" id="2.3.2.26" evidence="5"/>
<dbReference type="Proteomes" id="UP001059041">
    <property type="component" value="Linkage Group LG24"/>
</dbReference>
<evidence type="ECO:0000256" key="7">
    <source>
        <dbReference type="ARBA" id="ARBA00022679"/>
    </source>
</evidence>
<accession>A0A9W7T7Q9</accession>
<dbReference type="EMBL" id="JAFHDT010000024">
    <property type="protein sequence ID" value="KAI7791801.1"/>
    <property type="molecule type" value="Genomic_DNA"/>
</dbReference>
<keyword evidence="7" id="KW-0808">Transferase</keyword>
<evidence type="ECO:0000256" key="2">
    <source>
        <dbReference type="ARBA" id="ARBA00004308"/>
    </source>
</evidence>
<dbReference type="SUPFAM" id="SSF56204">
    <property type="entry name" value="Hect, E3 ligase catalytic domain"/>
    <property type="match status" value="2"/>
</dbReference>
<keyword evidence="16" id="KW-1185">Reference proteome</keyword>
<dbReference type="Gene3D" id="3.90.1750.10">
    <property type="entry name" value="Hect, E3 ligase catalytic domains"/>
    <property type="match status" value="1"/>
</dbReference>
<feature type="domain" description="HECT" evidence="14">
    <location>
        <begin position="228"/>
        <end position="567"/>
    </location>
</feature>
<evidence type="ECO:0000313" key="16">
    <source>
        <dbReference type="Proteomes" id="UP001059041"/>
    </source>
</evidence>
<dbReference type="GO" id="GO:0007030">
    <property type="term" value="P:Golgi organization"/>
    <property type="evidence" value="ECO:0007669"/>
    <property type="project" value="TreeGrafter"/>
</dbReference>
<comment type="caution">
    <text evidence="15">The sequence shown here is derived from an EMBL/GenBank/DDBJ whole genome shotgun (WGS) entry which is preliminary data.</text>
</comment>
<dbReference type="InterPro" id="IPR050409">
    <property type="entry name" value="E3_ubiq-protein_ligase"/>
</dbReference>
<sequence length="567" mass="60028">MTANCHVHLLCYAGAVNSATEFLCLKSNNPHVTLTTSSTGTIGEYVTHSTTFFVQWVEDEGESFNSETTDVIPSAASVSSTSTGPSTSSAPSTGPSTSTVQSTSSAPSTGPSTSTVQSTSSAPSTGPSTSTVQSTSSAPSTGPSTSTVQSTYSSPSTSVVQTTSSTSSTTSISRSSNEAATDNRNDLRRLLLNLQSAAELSEPCPTSNCVNVVRQSVLDSALRAFRRRAFNPYRRLDIMFVDTCGTGEGSVDGGGPTREFLRLLMRSILESKYFVGPQNSKSLALDSLGLSRGYYKLLGMMFSVCIVHGGLGPCVLSRRLFSQLSGLPAPPVDITEVDEPELRAQLEKIQSAKTVEEACTAIVEASNSLHMLGALSRVSCLEERDDLGSPNLLCGGTTGDALETGGLVVLGVLNALETHMALWEDFFCGGAPILTAASLLELFSLEYSPQGSNKRALEEVAVAHWRDWLIVDEDGDAAIQVDGGDLVKVNLEDVLVFASGASAIPPFGFKETPMIEFLHENLNGSRRMFPEANTCAITLKLPVGLDYDEYCQFMTEGILQSPNFGVA</sequence>
<dbReference type="Gene3D" id="3.30.2410.10">
    <property type="entry name" value="Hect, E3 ligase catalytic domain"/>
    <property type="match status" value="1"/>
</dbReference>
<comment type="subcellular location">
    <subcellularLocation>
        <location evidence="3">Cytoplasm</location>
    </subcellularLocation>
    <subcellularLocation>
        <location evidence="2">Endomembrane system</location>
    </subcellularLocation>
</comment>
<dbReference type="PANTHER" id="PTHR11254:SF363">
    <property type="entry name" value="E3 UBIQUITIN-PROTEIN LIGASE HACE1"/>
    <property type="match status" value="1"/>
</dbReference>
<feature type="compositionally biased region" description="Low complexity" evidence="13">
    <location>
        <begin position="75"/>
        <end position="176"/>
    </location>
</feature>
<evidence type="ECO:0000256" key="8">
    <source>
        <dbReference type="ARBA" id="ARBA00022737"/>
    </source>
</evidence>
<dbReference type="InterPro" id="IPR000569">
    <property type="entry name" value="HECT_dom"/>
</dbReference>
<organism evidence="15 16">
    <name type="scientific">Triplophysa rosa</name>
    <name type="common">Cave loach</name>
    <dbReference type="NCBI Taxonomy" id="992332"/>
    <lineage>
        <taxon>Eukaryota</taxon>
        <taxon>Metazoa</taxon>
        <taxon>Chordata</taxon>
        <taxon>Craniata</taxon>
        <taxon>Vertebrata</taxon>
        <taxon>Euteleostomi</taxon>
        <taxon>Actinopterygii</taxon>
        <taxon>Neopterygii</taxon>
        <taxon>Teleostei</taxon>
        <taxon>Ostariophysi</taxon>
        <taxon>Cypriniformes</taxon>
        <taxon>Nemacheilidae</taxon>
        <taxon>Triplophysa</taxon>
    </lineage>
</organism>
<dbReference type="GO" id="GO:0061630">
    <property type="term" value="F:ubiquitin protein ligase activity"/>
    <property type="evidence" value="ECO:0007669"/>
    <property type="project" value="UniProtKB-EC"/>
</dbReference>
<dbReference type="SMART" id="SM00119">
    <property type="entry name" value="HECTc"/>
    <property type="match status" value="1"/>
</dbReference>
<proteinExistence type="predicted"/>
<gene>
    <name evidence="15" type="ORF">IRJ41_008868</name>
</gene>
<dbReference type="InterPro" id="IPR035983">
    <property type="entry name" value="Hect_E3_ubiquitin_ligase"/>
</dbReference>
<protein>
    <recommendedName>
        <fullName evidence="5">HECT-type E3 ubiquitin transferase</fullName>
        <ecNumber evidence="5">2.3.2.26</ecNumber>
    </recommendedName>
</protein>
<evidence type="ECO:0000256" key="6">
    <source>
        <dbReference type="ARBA" id="ARBA00022490"/>
    </source>
</evidence>
<evidence type="ECO:0000256" key="1">
    <source>
        <dbReference type="ARBA" id="ARBA00000885"/>
    </source>
</evidence>